<evidence type="ECO:0000256" key="3">
    <source>
        <dbReference type="ARBA" id="ARBA00007422"/>
    </source>
</evidence>
<dbReference type="RefSeq" id="WP_158361292.1">
    <property type="nucleotide sequence ID" value="NZ_CP032759.1"/>
</dbReference>
<comment type="caution">
    <text evidence="8">Lacks conserved residue(s) required for the propagation of feature annotation.</text>
</comment>
<keyword evidence="7 8" id="KW-0413">Isomerase</keyword>
<comment type="function">
    <text evidence="8">Involved in the gluconeogenesis. Catalyzes stereospecifically the conversion of dihydroxyacetone phosphate (DHAP) to D-glyceraldehyde-3-phosphate (G3P).</text>
</comment>
<feature type="binding site" evidence="8">
    <location>
        <begin position="9"/>
        <end position="11"/>
    </location>
    <ligand>
        <name>substrate</name>
    </ligand>
</feature>
<dbReference type="UniPathway" id="UPA00138"/>
<evidence type="ECO:0000256" key="4">
    <source>
        <dbReference type="ARBA" id="ARBA00022432"/>
    </source>
</evidence>
<dbReference type="InterPro" id="IPR013785">
    <property type="entry name" value="Aldolase_TIM"/>
</dbReference>
<evidence type="ECO:0000256" key="1">
    <source>
        <dbReference type="ARBA" id="ARBA00004680"/>
    </source>
</evidence>
<keyword evidence="4 8" id="KW-0312">Gluconeogenesis</keyword>
<dbReference type="NCBIfam" id="TIGR00419">
    <property type="entry name" value="tim"/>
    <property type="match status" value="1"/>
</dbReference>
<evidence type="ECO:0000313" key="10">
    <source>
        <dbReference type="EMBL" id="AYN24759.1"/>
    </source>
</evidence>
<dbReference type="GO" id="GO:0004807">
    <property type="term" value="F:triose-phosphate isomerase activity"/>
    <property type="evidence" value="ECO:0007669"/>
    <property type="project" value="UniProtKB-UniRule"/>
</dbReference>
<dbReference type="InterPro" id="IPR000652">
    <property type="entry name" value="Triosephosphate_isomerase"/>
</dbReference>
<dbReference type="InterPro" id="IPR035990">
    <property type="entry name" value="TIM_sf"/>
</dbReference>
<sequence>MKKNIIAANWKLNGSIKTISYFLTSLKSKISSFSKKSAIVIAPPTVFLERVYKEINNTNVYLGAQNIDMNLTGAFTGENSALMMKDVGVKYIILGHSERRLFHNENNEIISKKFCLIKNLNLIPILCIGETEIEKKSNKTENILKKQLNFILNSFGKKAFRNTVIAYEPIWAIGTGISADPKSVQLIHKFIKNHIKKYDTISAENLIVLYGGSVNALNAEDFLKQPDINGLLIGSASLKCEEFLKIIKISDNVL</sequence>
<evidence type="ECO:0000256" key="2">
    <source>
        <dbReference type="ARBA" id="ARBA00004939"/>
    </source>
</evidence>
<dbReference type="SUPFAM" id="SSF51351">
    <property type="entry name" value="Triosephosphate isomerase (TIM)"/>
    <property type="match status" value="1"/>
</dbReference>
<comment type="pathway">
    <text evidence="2">Carbohydrate metabolism; erythritol degradation.</text>
</comment>
<evidence type="ECO:0000256" key="8">
    <source>
        <dbReference type="HAMAP-Rule" id="MF_00147"/>
    </source>
</evidence>
<dbReference type="EMBL" id="CP032759">
    <property type="protein sequence ID" value="AYN24759.1"/>
    <property type="molecule type" value="Genomic_DNA"/>
</dbReference>
<evidence type="ECO:0000313" key="11">
    <source>
        <dbReference type="Proteomes" id="UP000271533"/>
    </source>
</evidence>
<dbReference type="Gene3D" id="3.20.20.70">
    <property type="entry name" value="Aldolase class I"/>
    <property type="match status" value="1"/>
</dbReference>
<dbReference type="GO" id="GO:0006096">
    <property type="term" value="P:glycolytic process"/>
    <property type="evidence" value="ECO:0007669"/>
    <property type="project" value="UniProtKB-UniRule"/>
</dbReference>
<evidence type="ECO:0000256" key="7">
    <source>
        <dbReference type="ARBA" id="ARBA00023235"/>
    </source>
</evidence>
<dbReference type="EC" id="5.3.1.1" evidence="8 9"/>
<dbReference type="Proteomes" id="UP000271533">
    <property type="component" value="Chromosome"/>
</dbReference>
<name>A0A3G2I651_BUCRM</name>
<feature type="binding site" evidence="8">
    <location>
        <position position="174"/>
    </location>
    <ligand>
        <name>substrate</name>
    </ligand>
</feature>
<dbReference type="PROSITE" id="PS51440">
    <property type="entry name" value="TIM_2"/>
    <property type="match status" value="1"/>
</dbReference>
<dbReference type="PANTHER" id="PTHR21139">
    <property type="entry name" value="TRIOSEPHOSPHATE ISOMERASE"/>
    <property type="match status" value="1"/>
</dbReference>
<evidence type="ECO:0000256" key="5">
    <source>
        <dbReference type="ARBA" id="ARBA00022490"/>
    </source>
</evidence>
<dbReference type="AlphaFoldDB" id="A0A3G2I651"/>
<evidence type="ECO:0000256" key="9">
    <source>
        <dbReference type="RuleBase" id="RU363013"/>
    </source>
</evidence>
<dbReference type="CDD" id="cd00311">
    <property type="entry name" value="TIM"/>
    <property type="match status" value="1"/>
</dbReference>
<dbReference type="Pfam" id="PF00121">
    <property type="entry name" value="TIM"/>
    <property type="match status" value="1"/>
</dbReference>
<comment type="pathway">
    <text evidence="8 9">Carbohydrate biosynthesis; gluconeogenesis.</text>
</comment>
<proteinExistence type="inferred from homology"/>
<dbReference type="GO" id="GO:0046166">
    <property type="term" value="P:glyceraldehyde-3-phosphate biosynthetic process"/>
    <property type="evidence" value="ECO:0007669"/>
    <property type="project" value="TreeGrafter"/>
</dbReference>
<dbReference type="PANTHER" id="PTHR21139:SF42">
    <property type="entry name" value="TRIOSEPHOSPHATE ISOMERASE"/>
    <property type="match status" value="1"/>
</dbReference>
<dbReference type="HAMAP" id="MF_00147_B">
    <property type="entry name" value="TIM_B"/>
    <property type="match status" value="1"/>
</dbReference>
<feature type="active site" description="Electrophile" evidence="8">
    <location>
        <position position="96"/>
    </location>
</feature>
<protein>
    <recommendedName>
        <fullName evidence="8 9">Triosephosphate isomerase</fullName>
        <shortName evidence="8">TIM</shortName>
        <shortName evidence="8">TPI</shortName>
        <ecNumber evidence="8 9">5.3.1.1</ecNumber>
    </recommendedName>
    <alternativeName>
        <fullName evidence="8">Triose-phosphate isomerase</fullName>
    </alternativeName>
</protein>
<keyword evidence="6 8" id="KW-0324">Glycolysis</keyword>
<comment type="subcellular location">
    <subcellularLocation>
        <location evidence="8 9">Cytoplasm</location>
    </subcellularLocation>
</comment>
<organism evidence="10 11">
    <name type="scientific">Buchnera aphidicola subsp. Rhopalosiphum maidis</name>
    <dbReference type="NCBI Taxonomy" id="118109"/>
    <lineage>
        <taxon>Bacteria</taxon>
        <taxon>Pseudomonadati</taxon>
        <taxon>Pseudomonadota</taxon>
        <taxon>Gammaproteobacteria</taxon>
        <taxon>Enterobacterales</taxon>
        <taxon>Erwiniaceae</taxon>
        <taxon>Buchnera</taxon>
    </lineage>
</organism>
<dbReference type="UniPathway" id="UPA00109">
    <property type="reaction ID" value="UER00189"/>
</dbReference>
<evidence type="ECO:0000256" key="6">
    <source>
        <dbReference type="ARBA" id="ARBA00023152"/>
    </source>
</evidence>
<reference evidence="10 11" key="1">
    <citation type="submission" date="2018-10" db="EMBL/GenBank/DDBJ databases">
        <title>Genome sequence of the corn leaf aphid (Rhopalosiphum maidis Fitch).</title>
        <authorList>
            <person name="Chen W."/>
            <person name="Shakir S."/>
            <person name="Bigham M."/>
            <person name="Fei Z."/>
            <person name="Jander G."/>
        </authorList>
    </citation>
    <scope>NUCLEOTIDE SEQUENCE [LARGE SCALE GENOMIC DNA]</scope>
    <source>
        <strain evidence="10 11">BTI</strain>
    </source>
</reference>
<dbReference type="GO" id="GO:0005829">
    <property type="term" value="C:cytosol"/>
    <property type="evidence" value="ECO:0007669"/>
    <property type="project" value="TreeGrafter"/>
</dbReference>
<accession>A0A3G2I651</accession>
<keyword evidence="5 8" id="KW-0963">Cytoplasm</keyword>
<comment type="pathway">
    <text evidence="1 8 9">Carbohydrate degradation; glycolysis; D-glyceraldehyde 3-phosphate from glycerone phosphate: step 1/1.</text>
</comment>
<dbReference type="InterPro" id="IPR022896">
    <property type="entry name" value="TrioseP_Isoase_bac/euk"/>
</dbReference>
<dbReference type="GO" id="GO:0006094">
    <property type="term" value="P:gluconeogenesis"/>
    <property type="evidence" value="ECO:0007669"/>
    <property type="project" value="UniProtKB-UniRule"/>
</dbReference>
<dbReference type="FunFam" id="3.20.20.70:FF:000016">
    <property type="entry name" value="Triosephosphate isomerase"/>
    <property type="match status" value="1"/>
</dbReference>
<dbReference type="PROSITE" id="PS00171">
    <property type="entry name" value="TIM_1"/>
    <property type="match status" value="1"/>
</dbReference>
<feature type="binding site" evidence="8">
    <location>
        <position position="213"/>
    </location>
    <ligand>
        <name>substrate</name>
    </ligand>
</feature>
<feature type="active site" description="Proton acceptor" evidence="8">
    <location>
        <position position="168"/>
    </location>
</feature>
<comment type="subunit">
    <text evidence="8 9">Homodimer.</text>
</comment>
<dbReference type="GO" id="GO:0019563">
    <property type="term" value="P:glycerol catabolic process"/>
    <property type="evidence" value="ECO:0007669"/>
    <property type="project" value="TreeGrafter"/>
</dbReference>
<gene>
    <name evidence="8" type="primary">tpiA</name>
    <name evidence="10" type="ORF">D8S97_02215</name>
</gene>
<comment type="similarity">
    <text evidence="3 8 9">Belongs to the triosephosphate isomerase family.</text>
</comment>
<dbReference type="OrthoDB" id="9809429at2"/>
<comment type="catalytic activity">
    <reaction evidence="8 9">
        <text>D-glyceraldehyde 3-phosphate = dihydroxyacetone phosphate</text>
        <dbReference type="Rhea" id="RHEA:18585"/>
        <dbReference type="ChEBI" id="CHEBI:57642"/>
        <dbReference type="ChEBI" id="CHEBI:59776"/>
        <dbReference type="EC" id="5.3.1.1"/>
    </reaction>
</comment>
<dbReference type="InterPro" id="IPR020861">
    <property type="entry name" value="Triosephosphate_isomerase_AS"/>
</dbReference>